<name>X1HS59_9ZZZZ</name>
<dbReference type="EMBL" id="BARU01021096">
    <property type="protein sequence ID" value="GAH56679.1"/>
    <property type="molecule type" value="Genomic_DNA"/>
</dbReference>
<sequence length="56" mass="6505">MEYTGLLTASQIADRLGEPPQRVTYIIRKYRLKSVQRIGIIRLFDEEQVKAIKQGL</sequence>
<organism evidence="1">
    <name type="scientific">marine sediment metagenome</name>
    <dbReference type="NCBI Taxonomy" id="412755"/>
    <lineage>
        <taxon>unclassified sequences</taxon>
        <taxon>metagenomes</taxon>
        <taxon>ecological metagenomes</taxon>
    </lineage>
</organism>
<evidence type="ECO:0000313" key="1">
    <source>
        <dbReference type="EMBL" id="GAH56679.1"/>
    </source>
</evidence>
<dbReference type="AlphaFoldDB" id="X1HS59"/>
<gene>
    <name evidence="1" type="ORF">S03H2_34558</name>
</gene>
<comment type="caution">
    <text evidence="1">The sequence shown here is derived from an EMBL/GenBank/DDBJ whole genome shotgun (WGS) entry which is preliminary data.</text>
</comment>
<protein>
    <recommendedName>
        <fullName evidence="2">Helix-turn-helix domain-containing protein</fullName>
    </recommendedName>
</protein>
<feature type="non-terminal residue" evidence="1">
    <location>
        <position position="56"/>
    </location>
</feature>
<evidence type="ECO:0008006" key="2">
    <source>
        <dbReference type="Google" id="ProtNLM"/>
    </source>
</evidence>
<accession>X1HS59</accession>
<reference evidence="1" key="1">
    <citation type="journal article" date="2014" name="Front. Microbiol.">
        <title>High frequency of phylogenetically diverse reductive dehalogenase-homologous genes in deep subseafloor sedimentary metagenomes.</title>
        <authorList>
            <person name="Kawai M."/>
            <person name="Futagami T."/>
            <person name="Toyoda A."/>
            <person name="Takaki Y."/>
            <person name="Nishi S."/>
            <person name="Hori S."/>
            <person name="Arai W."/>
            <person name="Tsubouchi T."/>
            <person name="Morono Y."/>
            <person name="Uchiyama I."/>
            <person name="Ito T."/>
            <person name="Fujiyama A."/>
            <person name="Inagaki F."/>
            <person name="Takami H."/>
        </authorList>
    </citation>
    <scope>NUCLEOTIDE SEQUENCE</scope>
    <source>
        <strain evidence="1">Expedition CK06-06</strain>
    </source>
</reference>
<proteinExistence type="predicted"/>